<protein>
    <submittedName>
        <fullName evidence="3">Pilus assembly protein TadG-related protein</fullName>
    </submittedName>
</protein>
<organism evidence="3 4">
    <name type="scientific">Actinacidiphila polyblastidii</name>
    <dbReference type="NCBI Taxonomy" id="3110430"/>
    <lineage>
        <taxon>Bacteria</taxon>
        <taxon>Bacillati</taxon>
        <taxon>Actinomycetota</taxon>
        <taxon>Actinomycetes</taxon>
        <taxon>Kitasatosporales</taxon>
        <taxon>Streptomycetaceae</taxon>
        <taxon>Actinacidiphila</taxon>
    </lineage>
</organism>
<evidence type="ECO:0000256" key="1">
    <source>
        <dbReference type="SAM" id="Phobius"/>
    </source>
</evidence>
<dbReference type="InterPro" id="IPR028087">
    <property type="entry name" value="Tad_N"/>
</dbReference>
<evidence type="ECO:0000259" key="2">
    <source>
        <dbReference type="Pfam" id="PF13400"/>
    </source>
</evidence>
<keyword evidence="1" id="KW-0472">Membrane</keyword>
<dbReference type="EMBL" id="JAZEWV010000011">
    <property type="protein sequence ID" value="MEE4543541.1"/>
    <property type="molecule type" value="Genomic_DNA"/>
</dbReference>
<name>A0ABU7PCL6_9ACTN</name>
<keyword evidence="4" id="KW-1185">Reference proteome</keyword>
<dbReference type="RefSeq" id="WP_330796186.1">
    <property type="nucleotide sequence ID" value="NZ_JAZEWV010000011.1"/>
</dbReference>
<proteinExistence type="predicted"/>
<evidence type="ECO:0000313" key="3">
    <source>
        <dbReference type="EMBL" id="MEE4543541.1"/>
    </source>
</evidence>
<dbReference type="Pfam" id="PF13400">
    <property type="entry name" value="Tad"/>
    <property type="match status" value="1"/>
</dbReference>
<sequence>MSRAAHGDRGQTIGVYIVAMAALFFLAFAYFAVGQAAVTRNSAQTAADAAALAAARQERDDVHDAFLAALLAGDGTAIGDLLAKVTGAGDPCGAASAYAEQNHASLGPCVPVADPPGFTVQVVTRGTVGRSVVKGSEDVHGKATATAVVEPRCHVGDTSGHTVNFSCRNGPLAVDPTAPGFVLDLSAFFSVHLSK</sequence>
<dbReference type="Proteomes" id="UP001344658">
    <property type="component" value="Unassembled WGS sequence"/>
</dbReference>
<feature type="domain" description="Putative Flp pilus-assembly TadG-like N-terminal" evidence="2">
    <location>
        <begin position="10"/>
        <end position="57"/>
    </location>
</feature>
<feature type="transmembrane region" description="Helical" evidence="1">
    <location>
        <begin position="12"/>
        <end position="33"/>
    </location>
</feature>
<reference evidence="3 4" key="1">
    <citation type="submission" date="2023-12" db="EMBL/GenBank/DDBJ databases">
        <title>Streptomyces sp. V4-01.</title>
        <authorList>
            <person name="Somphong A."/>
            <person name="Phongsopitanun W."/>
        </authorList>
    </citation>
    <scope>NUCLEOTIDE SEQUENCE [LARGE SCALE GENOMIC DNA]</scope>
    <source>
        <strain evidence="3 4">V4-01</strain>
    </source>
</reference>
<evidence type="ECO:0000313" key="4">
    <source>
        <dbReference type="Proteomes" id="UP001344658"/>
    </source>
</evidence>
<accession>A0ABU7PCL6</accession>
<keyword evidence="1" id="KW-1133">Transmembrane helix</keyword>
<comment type="caution">
    <text evidence="3">The sequence shown here is derived from an EMBL/GenBank/DDBJ whole genome shotgun (WGS) entry which is preliminary data.</text>
</comment>
<gene>
    <name evidence="3" type="ORF">V2S66_16360</name>
</gene>
<keyword evidence="1" id="KW-0812">Transmembrane</keyword>